<dbReference type="EMBL" id="JBIAMX010000008">
    <property type="protein sequence ID" value="MFF0544138.1"/>
    <property type="molecule type" value="Genomic_DNA"/>
</dbReference>
<name>A0ABW6PPG2_9NOCA</name>
<gene>
    <name evidence="1" type="ORF">ACFYTF_15015</name>
</gene>
<dbReference type="RefSeq" id="WP_387700761.1">
    <property type="nucleotide sequence ID" value="NZ_JBIAMX010000008.1"/>
</dbReference>
<reference evidence="1 2" key="1">
    <citation type="submission" date="2024-10" db="EMBL/GenBank/DDBJ databases">
        <title>The Natural Products Discovery Center: Release of the First 8490 Sequenced Strains for Exploring Actinobacteria Biosynthetic Diversity.</title>
        <authorList>
            <person name="Kalkreuter E."/>
            <person name="Kautsar S.A."/>
            <person name="Yang D."/>
            <person name="Bader C.D."/>
            <person name="Teijaro C.N."/>
            <person name="Fluegel L."/>
            <person name="Davis C.M."/>
            <person name="Simpson J.R."/>
            <person name="Lauterbach L."/>
            <person name="Steele A.D."/>
            <person name="Gui C."/>
            <person name="Meng S."/>
            <person name="Li G."/>
            <person name="Viehrig K."/>
            <person name="Ye F."/>
            <person name="Su P."/>
            <person name="Kiefer A.F."/>
            <person name="Nichols A."/>
            <person name="Cepeda A.J."/>
            <person name="Yan W."/>
            <person name="Fan B."/>
            <person name="Jiang Y."/>
            <person name="Adhikari A."/>
            <person name="Zheng C.-J."/>
            <person name="Schuster L."/>
            <person name="Cowan T.M."/>
            <person name="Smanski M.J."/>
            <person name="Chevrette M.G."/>
            <person name="De Carvalho L.P.S."/>
            <person name="Shen B."/>
        </authorList>
    </citation>
    <scope>NUCLEOTIDE SEQUENCE [LARGE SCALE GENOMIC DNA]</scope>
    <source>
        <strain evidence="1 2">NPDC004045</strain>
    </source>
</reference>
<organism evidence="1 2">
    <name type="scientific">Nocardia thailandica</name>
    <dbReference type="NCBI Taxonomy" id="257275"/>
    <lineage>
        <taxon>Bacteria</taxon>
        <taxon>Bacillati</taxon>
        <taxon>Actinomycetota</taxon>
        <taxon>Actinomycetes</taxon>
        <taxon>Mycobacteriales</taxon>
        <taxon>Nocardiaceae</taxon>
        <taxon>Nocardia</taxon>
    </lineage>
</organism>
<keyword evidence="2" id="KW-1185">Reference proteome</keyword>
<dbReference type="Proteomes" id="UP001601444">
    <property type="component" value="Unassembled WGS sequence"/>
</dbReference>
<protein>
    <submittedName>
        <fullName evidence="1">3-methyladenine DNA glycosylase</fullName>
    </submittedName>
</protein>
<evidence type="ECO:0000313" key="2">
    <source>
        <dbReference type="Proteomes" id="UP001601444"/>
    </source>
</evidence>
<sequence>MRENSGVSAHHSPEKALDLRVLPAVEWRSRARAHAARVDALIGPYLQRRTAGASHPVVDFLFTYYGHKPAQLRRWHPGFGVGLLDAGEYEGARGYHRTGDGVYTADPAYLRKRRDTLEFVAELLAATADRPAQLSCFGLHEWAMVYRTDDTRHRVPLRLGGAGTDAVVESLSLRCTHFDAFRFFTPDAVGRNAEPLTRADQVRREQPGCLHANMDLYKWAFKLTPLISSDLVADCFELASAARELDMRASPYDLRDYGYEPVAIETPAGRADYVRAQSAIAERAAGLRAELRARCVTLLDELRAAATP</sequence>
<proteinExistence type="predicted"/>
<comment type="caution">
    <text evidence="1">The sequence shown here is derived from an EMBL/GenBank/DDBJ whole genome shotgun (WGS) entry which is preliminary data.</text>
</comment>
<evidence type="ECO:0000313" key="1">
    <source>
        <dbReference type="EMBL" id="MFF0544138.1"/>
    </source>
</evidence>
<accession>A0ABW6PPG2</accession>